<name>A0A7X2J2I7_9BACI</name>
<dbReference type="EMBL" id="WKKI01000034">
    <property type="protein sequence ID" value="MRX73423.1"/>
    <property type="molecule type" value="Genomic_DNA"/>
</dbReference>
<dbReference type="InterPro" id="IPR046342">
    <property type="entry name" value="CBS_dom_sf"/>
</dbReference>
<evidence type="ECO:0000313" key="5">
    <source>
        <dbReference type="Proteomes" id="UP000448867"/>
    </source>
</evidence>
<proteinExistence type="predicted"/>
<keyword evidence="5" id="KW-1185">Reference proteome</keyword>
<dbReference type="InterPro" id="IPR051257">
    <property type="entry name" value="Diverse_CBS-Domain"/>
</dbReference>
<dbReference type="Gene3D" id="3.10.580.10">
    <property type="entry name" value="CBS-domain"/>
    <property type="match status" value="1"/>
</dbReference>
<evidence type="ECO:0000259" key="3">
    <source>
        <dbReference type="PROSITE" id="PS51371"/>
    </source>
</evidence>
<sequence>MNIAFFLIPKKEVAFIQKESTMRQALEKMEYHHYTAVPLLTREGKYAGTLTEGDLLWKMKNTPNLSFQDTSRVQLKDVPLRRSYESISVSAEMEDIISVAMEQNFVPVVDDNSVFIGIIRRREIIEYCAEHIIHLSLKNKKRKSK</sequence>
<accession>A0A7X2J2I7</accession>
<gene>
    <name evidence="4" type="ORF">GJU40_14855</name>
</gene>
<dbReference type="PROSITE" id="PS51371">
    <property type="entry name" value="CBS"/>
    <property type="match status" value="1"/>
</dbReference>
<dbReference type="AlphaFoldDB" id="A0A7X2J2I7"/>
<dbReference type="Proteomes" id="UP000448867">
    <property type="component" value="Unassembled WGS sequence"/>
</dbReference>
<evidence type="ECO:0000313" key="4">
    <source>
        <dbReference type="EMBL" id="MRX73423.1"/>
    </source>
</evidence>
<reference evidence="4 5" key="1">
    <citation type="submission" date="2019-11" db="EMBL/GenBank/DDBJ databases">
        <title>Bacillus lacus genome.</title>
        <authorList>
            <person name="Allen C.J."/>
            <person name="Newman J.D."/>
        </authorList>
    </citation>
    <scope>NUCLEOTIDE SEQUENCE [LARGE SCALE GENOMIC DNA]</scope>
    <source>
        <strain evidence="4 5">KCTC 33946</strain>
    </source>
</reference>
<dbReference type="Pfam" id="PF00571">
    <property type="entry name" value="CBS"/>
    <property type="match status" value="2"/>
</dbReference>
<dbReference type="OrthoDB" id="384703at2"/>
<dbReference type="PANTHER" id="PTHR43080">
    <property type="entry name" value="CBS DOMAIN-CONTAINING PROTEIN CBSX3, MITOCHONDRIAL"/>
    <property type="match status" value="1"/>
</dbReference>
<evidence type="ECO:0000256" key="1">
    <source>
        <dbReference type="ARBA" id="ARBA00023122"/>
    </source>
</evidence>
<feature type="domain" description="CBS" evidence="3">
    <location>
        <begin position="7"/>
        <end position="66"/>
    </location>
</feature>
<dbReference type="CDD" id="cd09834">
    <property type="entry name" value="CBS_pair_bac"/>
    <property type="match status" value="1"/>
</dbReference>
<dbReference type="RefSeq" id="WP_154308882.1">
    <property type="nucleotide sequence ID" value="NZ_WKKI01000034.1"/>
</dbReference>
<dbReference type="SUPFAM" id="SSF54631">
    <property type="entry name" value="CBS-domain pair"/>
    <property type="match status" value="1"/>
</dbReference>
<comment type="caution">
    <text evidence="4">The sequence shown here is derived from an EMBL/GenBank/DDBJ whole genome shotgun (WGS) entry which is preliminary data.</text>
</comment>
<protein>
    <submittedName>
        <fullName evidence="4">CBS domain-containing protein</fullName>
    </submittedName>
</protein>
<dbReference type="InterPro" id="IPR000644">
    <property type="entry name" value="CBS_dom"/>
</dbReference>
<keyword evidence="1 2" id="KW-0129">CBS domain</keyword>
<evidence type="ECO:0000256" key="2">
    <source>
        <dbReference type="PROSITE-ProRule" id="PRU00703"/>
    </source>
</evidence>
<dbReference type="PANTHER" id="PTHR43080:SF26">
    <property type="entry name" value="REGULATORY PROTEIN"/>
    <property type="match status" value="1"/>
</dbReference>
<organism evidence="4 5">
    <name type="scientific">Metabacillus lacus</name>
    <dbReference type="NCBI Taxonomy" id="1983721"/>
    <lineage>
        <taxon>Bacteria</taxon>
        <taxon>Bacillati</taxon>
        <taxon>Bacillota</taxon>
        <taxon>Bacilli</taxon>
        <taxon>Bacillales</taxon>
        <taxon>Bacillaceae</taxon>
        <taxon>Metabacillus</taxon>
    </lineage>
</organism>